<dbReference type="EMBL" id="DSOL01000288">
    <property type="protein sequence ID" value="HEN28978.1"/>
    <property type="molecule type" value="Genomic_DNA"/>
</dbReference>
<reference evidence="1" key="1">
    <citation type="journal article" date="2020" name="mSystems">
        <title>Genome- and Community-Level Interaction Insights into Carbon Utilization and Element Cycling Functions of Hydrothermarchaeota in Hydrothermal Sediment.</title>
        <authorList>
            <person name="Zhou Z."/>
            <person name="Liu Y."/>
            <person name="Xu W."/>
            <person name="Pan J."/>
            <person name="Luo Z.H."/>
            <person name="Li M."/>
        </authorList>
    </citation>
    <scope>NUCLEOTIDE SEQUENCE [LARGE SCALE GENOMIC DNA]</scope>
    <source>
        <strain evidence="1">SpSt-34</strain>
    </source>
</reference>
<name>A0A7C2PFH6_UNCW3</name>
<organism evidence="1">
    <name type="scientific">candidate division WOR-3 bacterium</name>
    <dbReference type="NCBI Taxonomy" id="2052148"/>
    <lineage>
        <taxon>Bacteria</taxon>
        <taxon>Bacteria division WOR-3</taxon>
    </lineage>
</organism>
<protein>
    <submittedName>
        <fullName evidence="1">Uncharacterized protein</fullName>
    </submittedName>
</protein>
<sequence>MQVDTKYILDKNPLPKEVHVKACELPIYHWSLIDVATRANFMALSYELSSFFGTVFFEPGVIVFSVK</sequence>
<accession>A0A7C2PFH6</accession>
<comment type="caution">
    <text evidence="1">The sequence shown here is derived from an EMBL/GenBank/DDBJ whole genome shotgun (WGS) entry which is preliminary data.</text>
</comment>
<dbReference type="AlphaFoldDB" id="A0A7C2PFH6"/>
<evidence type="ECO:0000313" key="1">
    <source>
        <dbReference type="EMBL" id="HEN28978.1"/>
    </source>
</evidence>
<proteinExistence type="predicted"/>
<gene>
    <name evidence="1" type="ORF">ENQ77_10115</name>
</gene>